<protein>
    <submittedName>
        <fullName evidence="1">Secretion protein</fullName>
    </submittedName>
</protein>
<evidence type="ECO:0000313" key="2">
    <source>
        <dbReference type="Proteomes" id="UP000438914"/>
    </source>
</evidence>
<sequence length="76" mass="8245">MDRVENDIQAISISVVGESVLRVTGAAGQTLSIYKVTGVKVMNIRVDGSDKSYHLNLPQGCYIVKVGNVVRKIALR</sequence>
<keyword evidence="2" id="KW-1185">Reference proteome</keyword>
<comment type="caution">
    <text evidence="1">The sequence shown here is derived from an EMBL/GenBank/DDBJ whole genome shotgun (WGS) entry which is preliminary data.</text>
</comment>
<dbReference type="AlphaFoldDB" id="A0A7K0KBQ3"/>
<reference evidence="1 2" key="1">
    <citation type="submission" date="2019-08" db="EMBL/GenBank/DDBJ databases">
        <title>In-depth cultivation of the pig gut microbiome towards novel bacterial diversity and tailored functional studies.</title>
        <authorList>
            <person name="Wylensek D."/>
            <person name="Hitch T.C.A."/>
            <person name="Clavel T."/>
        </authorList>
    </citation>
    <scope>NUCLEOTIDE SEQUENCE [LARGE SCALE GENOMIC DNA]</scope>
    <source>
        <strain evidence="1 2">LKV-178-WT-2A</strain>
    </source>
</reference>
<evidence type="ECO:0000313" key="1">
    <source>
        <dbReference type="EMBL" id="MST83352.1"/>
    </source>
</evidence>
<gene>
    <name evidence="1" type="ORF">FYJ73_01395</name>
</gene>
<accession>A0A7K0KBQ3</accession>
<organism evidence="1 2">
    <name type="scientific">Hallella mizrahii</name>
    <dbReference type="NCBI Taxonomy" id="2606637"/>
    <lineage>
        <taxon>Bacteria</taxon>
        <taxon>Pseudomonadati</taxon>
        <taxon>Bacteroidota</taxon>
        <taxon>Bacteroidia</taxon>
        <taxon>Bacteroidales</taxon>
        <taxon>Prevotellaceae</taxon>
        <taxon>Hallella</taxon>
    </lineage>
</organism>
<dbReference type="EMBL" id="VUNG01000002">
    <property type="protein sequence ID" value="MST83352.1"/>
    <property type="molecule type" value="Genomic_DNA"/>
</dbReference>
<dbReference type="Proteomes" id="UP000438914">
    <property type="component" value="Unassembled WGS sequence"/>
</dbReference>
<name>A0A7K0KBQ3_9BACT</name>
<proteinExistence type="predicted"/>